<keyword evidence="3" id="KW-1185">Reference proteome</keyword>
<protein>
    <submittedName>
        <fullName evidence="2">Uncharacterized protein</fullName>
    </submittedName>
</protein>
<keyword evidence="1" id="KW-0812">Transmembrane</keyword>
<feature type="transmembrane region" description="Helical" evidence="1">
    <location>
        <begin position="12"/>
        <end position="30"/>
    </location>
</feature>
<dbReference type="AlphaFoldDB" id="A0A2P6QSR6"/>
<reference evidence="2 3" key="1">
    <citation type="journal article" date="2018" name="Nat. Genet.">
        <title>The Rosa genome provides new insights in the design of modern roses.</title>
        <authorList>
            <person name="Bendahmane M."/>
        </authorList>
    </citation>
    <scope>NUCLEOTIDE SEQUENCE [LARGE SCALE GENOMIC DNA]</scope>
    <source>
        <strain evidence="3">cv. Old Blush</strain>
    </source>
</reference>
<dbReference type="Proteomes" id="UP000238479">
    <property type="component" value="Chromosome 4"/>
</dbReference>
<name>A0A2P6QSR6_ROSCH</name>
<evidence type="ECO:0000256" key="1">
    <source>
        <dbReference type="SAM" id="Phobius"/>
    </source>
</evidence>
<dbReference type="Gramene" id="PRQ37214">
    <property type="protein sequence ID" value="PRQ37214"/>
    <property type="gene ID" value="RchiOBHm_Chr4g0400081"/>
</dbReference>
<keyword evidence="1" id="KW-0472">Membrane</keyword>
<organism evidence="2 3">
    <name type="scientific">Rosa chinensis</name>
    <name type="common">China rose</name>
    <dbReference type="NCBI Taxonomy" id="74649"/>
    <lineage>
        <taxon>Eukaryota</taxon>
        <taxon>Viridiplantae</taxon>
        <taxon>Streptophyta</taxon>
        <taxon>Embryophyta</taxon>
        <taxon>Tracheophyta</taxon>
        <taxon>Spermatophyta</taxon>
        <taxon>Magnoliopsida</taxon>
        <taxon>eudicotyledons</taxon>
        <taxon>Gunneridae</taxon>
        <taxon>Pentapetalae</taxon>
        <taxon>rosids</taxon>
        <taxon>fabids</taxon>
        <taxon>Rosales</taxon>
        <taxon>Rosaceae</taxon>
        <taxon>Rosoideae</taxon>
        <taxon>Rosoideae incertae sedis</taxon>
        <taxon>Rosa</taxon>
    </lineage>
</organism>
<accession>A0A2P6QSR6</accession>
<gene>
    <name evidence="2" type="ORF">RchiOBHm_Chr4g0400081</name>
</gene>
<evidence type="ECO:0000313" key="2">
    <source>
        <dbReference type="EMBL" id="PRQ37214.1"/>
    </source>
</evidence>
<keyword evidence="1" id="KW-1133">Transmembrane helix</keyword>
<evidence type="ECO:0000313" key="3">
    <source>
        <dbReference type="Proteomes" id="UP000238479"/>
    </source>
</evidence>
<dbReference type="EMBL" id="PDCK01000042">
    <property type="protein sequence ID" value="PRQ37214.1"/>
    <property type="molecule type" value="Genomic_DNA"/>
</dbReference>
<comment type="caution">
    <text evidence="2">The sequence shown here is derived from an EMBL/GenBank/DDBJ whole genome shotgun (WGS) entry which is preliminary data.</text>
</comment>
<sequence length="213" mass="22099">MTIFRLWPSLPPLMGFSSGFGLLFLVALVAPKTFNEMVLISDECRLSVVGLELPVRQGFVSTAKVGGGVCWEGWDPGRLPVLVPFFYGGFKGLFSLGGDDGASSGLWWLKVGLLTRRLGPIGLAIPLLLPLAVELGELELGLAELRYMGSILNEDDDVLCVAEVGSEVGAAALGIGEGSETVGGSCAGGGGGITGAATARVSLTWAGVWVFLL</sequence>
<proteinExistence type="predicted"/>